<dbReference type="PROSITE" id="PS51186">
    <property type="entry name" value="GNAT"/>
    <property type="match status" value="1"/>
</dbReference>
<dbReference type="Gene3D" id="3.40.630.30">
    <property type="match status" value="1"/>
</dbReference>
<evidence type="ECO:0000313" key="2">
    <source>
        <dbReference type="EMBL" id="MBR7835410.1"/>
    </source>
</evidence>
<proteinExistence type="predicted"/>
<keyword evidence="3" id="KW-1185">Reference proteome</keyword>
<dbReference type="InterPro" id="IPR016181">
    <property type="entry name" value="Acyl_CoA_acyltransferase"/>
</dbReference>
<evidence type="ECO:0000259" key="1">
    <source>
        <dbReference type="PROSITE" id="PS51186"/>
    </source>
</evidence>
<dbReference type="SUPFAM" id="SSF55729">
    <property type="entry name" value="Acyl-CoA N-acyltransferases (Nat)"/>
    <property type="match status" value="1"/>
</dbReference>
<dbReference type="InterPro" id="IPR051908">
    <property type="entry name" value="Ribosomal_N-acetyltransferase"/>
</dbReference>
<dbReference type="RefSeq" id="WP_212529904.1">
    <property type="nucleotide sequence ID" value="NZ_JAGSOG010000094.1"/>
</dbReference>
<dbReference type="EMBL" id="JAGSOG010000094">
    <property type="protein sequence ID" value="MBR7835410.1"/>
    <property type="molecule type" value="Genomic_DNA"/>
</dbReference>
<dbReference type="Pfam" id="PF13302">
    <property type="entry name" value="Acetyltransf_3"/>
    <property type="match status" value="1"/>
</dbReference>
<dbReference type="Proteomes" id="UP000675781">
    <property type="component" value="Unassembled WGS sequence"/>
</dbReference>
<dbReference type="CDD" id="cd04301">
    <property type="entry name" value="NAT_SF"/>
    <property type="match status" value="1"/>
</dbReference>
<gene>
    <name evidence="2" type="ORF">KDL01_19200</name>
</gene>
<dbReference type="GO" id="GO:1990189">
    <property type="term" value="F:protein N-terminal-serine acetyltransferase activity"/>
    <property type="evidence" value="ECO:0007669"/>
    <property type="project" value="TreeGrafter"/>
</dbReference>
<feature type="domain" description="N-acetyltransferase" evidence="1">
    <location>
        <begin position="28"/>
        <end position="195"/>
    </location>
</feature>
<dbReference type="PANTHER" id="PTHR43441:SF10">
    <property type="entry name" value="ACETYLTRANSFERASE"/>
    <property type="match status" value="1"/>
</dbReference>
<dbReference type="GO" id="GO:0008999">
    <property type="term" value="F:protein-N-terminal-alanine acetyltransferase activity"/>
    <property type="evidence" value="ECO:0007669"/>
    <property type="project" value="TreeGrafter"/>
</dbReference>
<organism evidence="2 3">
    <name type="scientific">Actinospica durhamensis</name>
    <dbReference type="NCBI Taxonomy" id="1508375"/>
    <lineage>
        <taxon>Bacteria</taxon>
        <taxon>Bacillati</taxon>
        <taxon>Actinomycetota</taxon>
        <taxon>Actinomycetes</taxon>
        <taxon>Catenulisporales</taxon>
        <taxon>Actinospicaceae</taxon>
        <taxon>Actinospica</taxon>
    </lineage>
</organism>
<dbReference type="PANTHER" id="PTHR43441">
    <property type="entry name" value="RIBOSOMAL-PROTEIN-SERINE ACETYLTRANSFERASE"/>
    <property type="match status" value="1"/>
</dbReference>
<sequence>MPSLVRPVISAGRLARTAQPVLPVDAELELRPWALGDAAAVVAAYADPGIQRWHARRVNDEAEARGLIEGWRLVWAEESGAAWAVAARGNGQVLGRMSLRELSLDEGRAEIGYWTLPAARGRRVAPRALDAVAAWAFETAGFHRLRLLHSMENPASCQVAERCGFEAEGVERSSVQHEDGWHDMHLHARINTLMA</sequence>
<reference evidence="2" key="1">
    <citation type="submission" date="2021-04" db="EMBL/GenBank/DDBJ databases">
        <title>Genome based classification of Actinospica acidithermotolerans sp. nov., an actinobacterium isolated from an Indonesian hot spring.</title>
        <authorList>
            <person name="Kusuma A.B."/>
            <person name="Putra K.E."/>
            <person name="Nafisah S."/>
            <person name="Loh J."/>
            <person name="Nouioui I."/>
            <person name="Goodfellow M."/>
        </authorList>
    </citation>
    <scope>NUCLEOTIDE SEQUENCE</scope>
    <source>
        <strain evidence="2">CSCA 57</strain>
    </source>
</reference>
<protein>
    <submittedName>
        <fullName evidence="2">GNAT family N-acetyltransferase</fullName>
    </submittedName>
</protein>
<accession>A0A941INH3</accession>
<name>A0A941INH3_9ACTN</name>
<dbReference type="GO" id="GO:0005737">
    <property type="term" value="C:cytoplasm"/>
    <property type="evidence" value="ECO:0007669"/>
    <property type="project" value="TreeGrafter"/>
</dbReference>
<evidence type="ECO:0000313" key="3">
    <source>
        <dbReference type="Proteomes" id="UP000675781"/>
    </source>
</evidence>
<comment type="caution">
    <text evidence="2">The sequence shown here is derived from an EMBL/GenBank/DDBJ whole genome shotgun (WGS) entry which is preliminary data.</text>
</comment>
<dbReference type="InterPro" id="IPR000182">
    <property type="entry name" value="GNAT_dom"/>
</dbReference>
<dbReference type="AlphaFoldDB" id="A0A941INH3"/>